<reference evidence="1" key="2">
    <citation type="submission" date="2021-06" db="EMBL/GenBank/DDBJ databases">
        <authorList>
            <consortium name="NCBI Pathogen Detection Project"/>
        </authorList>
    </citation>
    <scope>NUCLEOTIDE SEQUENCE</scope>
    <source>
        <strain evidence="1">HN1000</strain>
    </source>
</reference>
<gene>
    <name evidence="1" type="ORF">KRM00_002030</name>
</gene>
<dbReference type="Proteomes" id="UP000878956">
    <property type="component" value="Unassembled WGS sequence"/>
</dbReference>
<evidence type="ECO:0000313" key="2">
    <source>
        <dbReference type="Proteomes" id="UP000878956"/>
    </source>
</evidence>
<protein>
    <submittedName>
        <fullName evidence="1">Uncharacterized protein</fullName>
    </submittedName>
</protein>
<accession>A0AAN5VLI5</accession>
<name>A0AAN5VLI5_CLODI</name>
<dbReference type="EMBL" id="DAEPXK010000019">
    <property type="protein sequence ID" value="HBH1542546.1"/>
    <property type="molecule type" value="Genomic_DNA"/>
</dbReference>
<evidence type="ECO:0000313" key="1">
    <source>
        <dbReference type="EMBL" id="HBH1542546.1"/>
    </source>
</evidence>
<reference evidence="1" key="1">
    <citation type="journal article" date="2018" name="Genome Biol.">
        <title>SKESA: strategic k-mer extension for scrupulous assemblies.</title>
        <authorList>
            <person name="Souvorov A."/>
            <person name="Agarwala R."/>
            <person name="Lipman D.J."/>
        </authorList>
    </citation>
    <scope>NUCLEOTIDE SEQUENCE</scope>
    <source>
        <strain evidence="1">HN1000</strain>
    </source>
</reference>
<proteinExistence type="predicted"/>
<dbReference type="RefSeq" id="WP_009899240.1">
    <property type="nucleotide sequence ID" value="NZ_FUQT01000003.1"/>
</dbReference>
<comment type="caution">
    <text evidence="1">The sequence shown here is derived from an EMBL/GenBank/DDBJ whole genome shotgun (WGS) entry which is preliminary data.</text>
</comment>
<sequence>MLKIAVGEKFPTKLHDGLSITFGEAGFTVTFKLDNLSEEEILEFCTGNLRIDISFLEKIMFFIFTNPHGIGNADIPFDIHFTDVKEMQDIKENEGYRMDLILIEGKNNIVKGFRMISFSTKASEYIKKCTEVQLLEKGFNKENYVNKVINLHRRYNLKEIKGMSGEYNIFKR</sequence>
<dbReference type="AlphaFoldDB" id="A0AAN5VLI5"/>
<organism evidence="1 2">
    <name type="scientific">Clostridioides difficile</name>
    <name type="common">Peptoclostridium difficile</name>
    <dbReference type="NCBI Taxonomy" id="1496"/>
    <lineage>
        <taxon>Bacteria</taxon>
        <taxon>Bacillati</taxon>
        <taxon>Bacillota</taxon>
        <taxon>Clostridia</taxon>
        <taxon>Peptostreptococcales</taxon>
        <taxon>Peptostreptococcaceae</taxon>
        <taxon>Clostridioides</taxon>
    </lineage>
</organism>